<reference evidence="10" key="1">
    <citation type="submission" date="2017-01" db="EMBL/GenBank/DDBJ databases">
        <title>Comparative genomics of anhydrobiosis in the tardigrade Hypsibius dujardini.</title>
        <authorList>
            <person name="Yoshida Y."/>
            <person name="Koutsovoulos G."/>
            <person name="Laetsch D."/>
            <person name="Stevens L."/>
            <person name="Kumar S."/>
            <person name="Horikawa D."/>
            <person name="Ishino K."/>
            <person name="Komine S."/>
            <person name="Tomita M."/>
            <person name="Blaxter M."/>
            <person name="Arakawa K."/>
        </authorList>
    </citation>
    <scope>NUCLEOTIDE SEQUENCE [LARGE SCALE GENOMIC DNA]</scope>
    <source>
        <strain evidence="10">Z151</strain>
    </source>
</reference>
<dbReference type="PANTHER" id="PTHR44755:SF8">
    <property type="entry name" value="RECEPTOR LIGAND BINDING REGION DOMAIN-CONTAINING PROTEIN"/>
    <property type="match status" value="1"/>
</dbReference>
<dbReference type="Pfam" id="PF01094">
    <property type="entry name" value="ANF_receptor"/>
    <property type="match status" value="1"/>
</dbReference>
<comment type="caution">
    <text evidence="9">The sequence shown here is derived from an EMBL/GenBank/DDBJ whole genome shotgun (WGS) entry which is preliminary data.</text>
</comment>
<dbReference type="InterPro" id="IPR052612">
    <property type="entry name" value="ANP_Clearance_Receptor"/>
</dbReference>
<gene>
    <name evidence="9" type="ORF">BV898_13919</name>
</gene>
<evidence type="ECO:0000256" key="2">
    <source>
        <dbReference type="ARBA" id="ARBA00022692"/>
    </source>
</evidence>
<dbReference type="Gene3D" id="3.40.50.2300">
    <property type="match status" value="1"/>
</dbReference>
<evidence type="ECO:0000256" key="7">
    <source>
        <dbReference type="ARBA" id="ARBA00023180"/>
    </source>
</evidence>
<keyword evidence="5" id="KW-0472">Membrane</keyword>
<name>A0A1W0W9A7_HYPEX</name>
<keyword evidence="7" id="KW-0325">Glycoprotein</keyword>
<keyword evidence="6" id="KW-0675">Receptor</keyword>
<organism evidence="9 10">
    <name type="scientific">Hypsibius exemplaris</name>
    <name type="common">Freshwater tardigrade</name>
    <dbReference type="NCBI Taxonomy" id="2072580"/>
    <lineage>
        <taxon>Eukaryota</taxon>
        <taxon>Metazoa</taxon>
        <taxon>Ecdysozoa</taxon>
        <taxon>Tardigrada</taxon>
        <taxon>Eutardigrada</taxon>
        <taxon>Parachela</taxon>
        <taxon>Hypsibioidea</taxon>
        <taxon>Hypsibiidae</taxon>
        <taxon>Hypsibius</taxon>
    </lineage>
</organism>
<keyword evidence="4" id="KW-1133">Transmembrane helix</keyword>
<keyword evidence="2" id="KW-0812">Transmembrane</keyword>
<accession>A0A1W0W9A7</accession>
<dbReference type="EMBL" id="MTYJ01000161">
    <property type="protein sequence ID" value="OQV11794.1"/>
    <property type="molecule type" value="Genomic_DNA"/>
</dbReference>
<protein>
    <recommendedName>
        <fullName evidence="8">Receptor ligand binding region domain-containing protein</fullName>
    </recommendedName>
</protein>
<evidence type="ECO:0000313" key="9">
    <source>
        <dbReference type="EMBL" id="OQV11794.1"/>
    </source>
</evidence>
<dbReference type="AlphaFoldDB" id="A0A1W0W9A7"/>
<dbReference type="SUPFAM" id="SSF53822">
    <property type="entry name" value="Periplasmic binding protein-like I"/>
    <property type="match status" value="1"/>
</dbReference>
<dbReference type="Proteomes" id="UP000192578">
    <property type="component" value="Unassembled WGS sequence"/>
</dbReference>
<dbReference type="GO" id="GO:0038023">
    <property type="term" value="F:signaling receptor activity"/>
    <property type="evidence" value="ECO:0007669"/>
    <property type="project" value="TreeGrafter"/>
</dbReference>
<comment type="subcellular location">
    <subcellularLocation>
        <location evidence="1">Membrane</location>
        <topology evidence="1">Single-pass type I membrane protein</topology>
    </subcellularLocation>
</comment>
<keyword evidence="10" id="KW-1185">Reference proteome</keyword>
<keyword evidence="3" id="KW-0732">Signal</keyword>
<proteinExistence type="predicted"/>
<dbReference type="InterPro" id="IPR001828">
    <property type="entry name" value="ANF_lig-bd_rcpt"/>
</dbReference>
<evidence type="ECO:0000256" key="4">
    <source>
        <dbReference type="ARBA" id="ARBA00022989"/>
    </source>
</evidence>
<dbReference type="GO" id="GO:0017046">
    <property type="term" value="F:peptide hormone binding"/>
    <property type="evidence" value="ECO:0007669"/>
    <property type="project" value="TreeGrafter"/>
</dbReference>
<dbReference type="InterPro" id="IPR001170">
    <property type="entry name" value="ANPR/GUC"/>
</dbReference>
<evidence type="ECO:0000256" key="6">
    <source>
        <dbReference type="ARBA" id="ARBA00023170"/>
    </source>
</evidence>
<evidence type="ECO:0000256" key="5">
    <source>
        <dbReference type="ARBA" id="ARBA00023136"/>
    </source>
</evidence>
<evidence type="ECO:0000313" key="10">
    <source>
        <dbReference type="Proteomes" id="UP000192578"/>
    </source>
</evidence>
<dbReference type="GO" id="GO:0007165">
    <property type="term" value="P:signal transduction"/>
    <property type="evidence" value="ECO:0007669"/>
    <property type="project" value="TreeGrafter"/>
</dbReference>
<dbReference type="PRINTS" id="PR00255">
    <property type="entry name" value="NATPEPTIDER"/>
</dbReference>
<dbReference type="InterPro" id="IPR028082">
    <property type="entry name" value="Peripla_BP_I"/>
</dbReference>
<sequence length="156" mass="17761">MPVWCMNDSSDAEAREAFRSLFLVRQHVVSSDKFNAFDRTVQAMSLQQYNQSITPDDEVNIHAMAYHDAMLAYATIITETIDEGQDIFNGRAMVKRFTNRTFTGIRGNFTLDQDNTVPGHFELWNFRSASGKFVVSGHGLIVLPFCKYCIPLHEES</sequence>
<evidence type="ECO:0000259" key="8">
    <source>
        <dbReference type="Pfam" id="PF01094"/>
    </source>
</evidence>
<dbReference type="PANTHER" id="PTHR44755">
    <property type="entry name" value="NATRIURETIC PEPTIDE RECEPTOR 3-RELATED"/>
    <property type="match status" value="1"/>
</dbReference>
<evidence type="ECO:0000256" key="1">
    <source>
        <dbReference type="ARBA" id="ARBA00004479"/>
    </source>
</evidence>
<dbReference type="OrthoDB" id="302535at2759"/>
<feature type="domain" description="Receptor ligand binding region" evidence="8">
    <location>
        <begin position="9"/>
        <end position="126"/>
    </location>
</feature>
<evidence type="ECO:0000256" key="3">
    <source>
        <dbReference type="ARBA" id="ARBA00022729"/>
    </source>
</evidence>
<dbReference type="GO" id="GO:0016020">
    <property type="term" value="C:membrane"/>
    <property type="evidence" value="ECO:0007669"/>
    <property type="project" value="UniProtKB-SubCell"/>
</dbReference>